<evidence type="ECO:0000313" key="3">
    <source>
        <dbReference type="Proteomes" id="UP000245370"/>
    </source>
</evidence>
<feature type="compositionally biased region" description="Basic and acidic residues" evidence="1">
    <location>
        <begin position="214"/>
        <end position="236"/>
    </location>
</feature>
<feature type="region of interest" description="Disordered" evidence="1">
    <location>
        <begin position="125"/>
        <end position="282"/>
    </location>
</feature>
<dbReference type="AlphaFoldDB" id="A0A2U2XE34"/>
<dbReference type="RefSeq" id="WP_109358870.1">
    <property type="nucleotide sequence ID" value="NZ_QFRJ01000003.1"/>
</dbReference>
<dbReference type="EMBL" id="QFRJ01000003">
    <property type="protein sequence ID" value="PWH86062.1"/>
    <property type="molecule type" value="Genomic_DNA"/>
</dbReference>
<reference evidence="2 3" key="2">
    <citation type="submission" date="2018-05" db="EMBL/GenBank/DDBJ databases">
        <authorList>
            <person name="Lanie J.A."/>
            <person name="Ng W.-L."/>
            <person name="Kazmierczak K.M."/>
            <person name="Andrzejewski T.M."/>
            <person name="Davidsen T.M."/>
            <person name="Wayne K.J."/>
            <person name="Tettelin H."/>
            <person name="Glass J.I."/>
            <person name="Rusch D."/>
            <person name="Podicherti R."/>
            <person name="Tsui H.-C.T."/>
            <person name="Winkler M.E."/>
        </authorList>
    </citation>
    <scope>NUCLEOTIDE SEQUENCE [LARGE SCALE GENOMIC DNA]</scope>
    <source>
        <strain evidence="2 3">C305</strain>
    </source>
</reference>
<feature type="compositionally biased region" description="Basic residues" evidence="1">
    <location>
        <begin position="196"/>
        <end position="208"/>
    </location>
</feature>
<feature type="compositionally biased region" description="Low complexity" evidence="1">
    <location>
        <begin position="244"/>
        <end position="258"/>
    </location>
</feature>
<keyword evidence="3" id="KW-1185">Reference proteome</keyword>
<feature type="compositionally biased region" description="Basic and acidic residues" evidence="1">
    <location>
        <begin position="131"/>
        <end position="144"/>
    </location>
</feature>
<sequence length="296" mass="34247">MRLAQIARKLKVKTSEVVAFVDQKFEEQIVHAPNTKIPDDYVNDIIEHFTVEEKAESEVKATPESTIIEEPKGKIIAEEETHEIIEQTEVDEQVESIEESEETHELNIEDGVIKAPKTEVQGIKVVGKIELPGDKPKETERTPEDLNDESAQEEKTVYNADNPSESTEEEKSNAEVKKEVETPTRESKPVQEKKKVTNKKGNKSRKNKNSLTYEEERNLAQKKYREELQKQKEIDKKKKKAKYEQMMQKKAAKSSSNKSKQKKKSKQTPKTISKKQVQQKEKPTSLWGRFIYWLNH</sequence>
<protein>
    <submittedName>
        <fullName evidence="2">Uncharacterized protein</fullName>
    </submittedName>
</protein>
<accession>A0A2U2XE34</accession>
<proteinExistence type="predicted"/>
<gene>
    <name evidence="2" type="ORF">DIT68_05765</name>
</gene>
<name>A0A2U2XE34_9FLAO</name>
<dbReference type="Proteomes" id="UP000245370">
    <property type="component" value="Unassembled WGS sequence"/>
</dbReference>
<evidence type="ECO:0000313" key="2">
    <source>
        <dbReference type="EMBL" id="PWH86062.1"/>
    </source>
</evidence>
<feature type="compositionally biased region" description="Basic and acidic residues" evidence="1">
    <location>
        <begin position="169"/>
        <end position="195"/>
    </location>
</feature>
<reference evidence="2 3" key="1">
    <citation type="submission" date="2018-05" db="EMBL/GenBank/DDBJ databases">
        <title>Brumimicrobium oceani sp. nov., isolated from coastal sediment.</title>
        <authorList>
            <person name="Kou Y."/>
        </authorList>
    </citation>
    <scope>NUCLEOTIDE SEQUENCE [LARGE SCALE GENOMIC DNA]</scope>
    <source>
        <strain evidence="2 3">C305</strain>
    </source>
</reference>
<organism evidence="2 3">
    <name type="scientific">Brumimicrobium oceani</name>
    <dbReference type="NCBI Taxonomy" id="2100725"/>
    <lineage>
        <taxon>Bacteria</taxon>
        <taxon>Pseudomonadati</taxon>
        <taxon>Bacteroidota</taxon>
        <taxon>Flavobacteriia</taxon>
        <taxon>Flavobacteriales</taxon>
        <taxon>Crocinitomicaceae</taxon>
        <taxon>Brumimicrobium</taxon>
    </lineage>
</organism>
<evidence type="ECO:0000256" key="1">
    <source>
        <dbReference type="SAM" id="MobiDB-lite"/>
    </source>
</evidence>
<dbReference type="OrthoDB" id="1467612at2"/>
<comment type="caution">
    <text evidence="2">The sequence shown here is derived from an EMBL/GenBank/DDBJ whole genome shotgun (WGS) entry which is preliminary data.</text>
</comment>